<evidence type="ECO:0000313" key="2">
    <source>
        <dbReference type="EMBL" id="RAQ30615.1"/>
    </source>
</evidence>
<comment type="caution">
    <text evidence="2">The sequence shown here is derived from an EMBL/GenBank/DDBJ whole genome shotgun (WGS) entry which is preliminary data.</text>
</comment>
<name>A0A328UNX2_9FIRM</name>
<keyword evidence="1" id="KW-0812">Transmembrane</keyword>
<proteinExistence type="predicted"/>
<sequence length="250" mass="27191">MFEKCGFRDVMARIWRYKIFILIVTALFVILGIGISAMKSSGQSTLEREGNWIATASYLTEDQAATAEGDRSIQFAATVAGVLGSDYARYQINEILLQAFTKEDIIKYAGLSVPADEYSSSSLTDLYEVKTTSNTPIFTITIKAKDEQFVNAALKACTATLEQSVQSLSEASIKLIGETTEQTMETVSAAYTPKKMIIAAFGILGLGLSLLVTLFMAMFFPTVNRKEDFALYGVPVLGELPIAKGGENHG</sequence>
<evidence type="ECO:0008006" key="4">
    <source>
        <dbReference type="Google" id="ProtNLM"/>
    </source>
</evidence>
<dbReference type="AlphaFoldDB" id="A0A328UNX2"/>
<keyword evidence="1" id="KW-0472">Membrane</keyword>
<gene>
    <name evidence="2" type="ORF">DPQ25_03770</name>
</gene>
<keyword evidence="3" id="KW-1185">Reference proteome</keyword>
<dbReference type="Proteomes" id="UP000249377">
    <property type="component" value="Unassembled WGS sequence"/>
</dbReference>
<protein>
    <recommendedName>
        <fullName evidence="4">Polysaccharide chain length determinant N-terminal domain-containing protein</fullName>
    </recommendedName>
</protein>
<organism evidence="2 3">
    <name type="scientific">Hydrogeniiclostridium mannosilyticum</name>
    <dbReference type="NCBI Taxonomy" id="2764322"/>
    <lineage>
        <taxon>Bacteria</taxon>
        <taxon>Bacillati</taxon>
        <taxon>Bacillota</taxon>
        <taxon>Clostridia</taxon>
        <taxon>Eubacteriales</taxon>
        <taxon>Acutalibacteraceae</taxon>
        <taxon>Hydrogeniiclostridium</taxon>
    </lineage>
</organism>
<feature type="transmembrane region" description="Helical" evidence="1">
    <location>
        <begin position="197"/>
        <end position="220"/>
    </location>
</feature>
<reference evidence="2 3" key="1">
    <citation type="submission" date="2018-06" db="EMBL/GenBank/DDBJ databases">
        <title>Noncontiguous genome sequence of Ruminococcaceae bacterium ASD2818.</title>
        <authorList>
            <person name="Chaplin A.V."/>
            <person name="Sokolova S.R."/>
            <person name="Kochetkova T.O."/>
            <person name="Goltsov A.Y."/>
            <person name="Trofimov D.Y."/>
            <person name="Efimov B.A."/>
        </authorList>
    </citation>
    <scope>NUCLEOTIDE SEQUENCE [LARGE SCALE GENOMIC DNA]</scope>
    <source>
        <strain evidence="2 3">ASD2818</strain>
    </source>
</reference>
<accession>A0A328UNX2</accession>
<evidence type="ECO:0000256" key="1">
    <source>
        <dbReference type="SAM" id="Phobius"/>
    </source>
</evidence>
<keyword evidence="1" id="KW-1133">Transmembrane helix</keyword>
<dbReference type="EMBL" id="QLYR01000001">
    <property type="protein sequence ID" value="RAQ30615.1"/>
    <property type="molecule type" value="Genomic_DNA"/>
</dbReference>
<evidence type="ECO:0000313" key="3">
    <source>
        <dbReference type="Proteomes" id="UP000249377"/>
    </source>
</evidence>
<feature type="transmembrane region" description="Helical" evidence="1">
    <location>
        <begin position="19"/>
        <end position="38"/>
    </location>
</feature>